<comment type="caution">
    <text evidence="1">The sequence shown here is derived from an EMBL/GenBank/DDBJ whole genome shotgun (WGS) entry which is preliminary data.</text>
</comment>
<dbReference type="Proteomes" id="UP001148662">
    <property type="component" value="Unassembled WGS sequence"/>
</dbReference>
<name>A0ACC1SEF7_9APHY</name>
<accession>A0ACC1SEF7</accession>
<reference evidence="1" key="1">
    <citation type="submission" date="2022-07" db="EMBL/GenBank/DDBJ databases">
        <title>Genome Sequence of Phlebia brevispora.</title>
        <authorList>
            <person name="Buettner E."/>
        </authorList>
    </citation>
    <scope>NUCLEOTIDE SEQUENCE</scope>
    <source>
        <strain evidence="1">MPL23</strain>
    </source>
</reference>
<proteinExistence type="predicted"/>
<dbReference type="EMBL" id="JANHOG010001383">
    <property type="protein sequence ID" value="KAJ3537979.1"/>
    <property type="molecule type" value="Genomic_DNA"/>
</dbReference>
<gene>
    <name evidence="1" type="ORF">NM688_g6586</name>
</gene>
<evidence type="ECO:0000313" key="2">
    <source>
        <dbReference type="Proteomes" id="UP001148662"/>
    </source>
</evidence>
<sequence>MAYLSSSLARLSSLVLALGAIKAYAFNMNTNNNVAAYWGQNAYGGGAGSNPALWQQPIDYYCGDDSVDAFPIAFLNVFFSTGGLPAINLANSCGGPNFSGTNLLNCQFLAQNIENCQAKGKLVTISLGGDSRSNNFSSDQQAQQFADTIWNLFLGGSSGTRPFGNAVLDGVDLDIEGGSTAHYVAFVNQLRSHMNGASKQQCPFPDAYLGSVIDQVGFDALYVQFYNNNCAVSNYYSPGDWDFGTWDNWAKTQSPNRNIKIYMGVAASSTAAHQGYVDIGTLTPIIQQTKSQYSSFGGVMMWDISEAYNNNRFDSAVKSVLGGNTSGGSSPSNPSSGSHQIHPNGNTGKCLDVQGAVFANGTPVQIYDCNGTGAQNWVIQSGSTAVQVAGTNYCLDAGSTPGNGVQMKIWECYSGLAAQTWYYTGDQRIALENQGLCLDLTNGSTNDGNIVQTWACTDGNTNQIWTE</sequence>
<keyword evidence="2" id="KW-1185">Reference proteome</keyword>
<organism evidence="1 2">
    <name type="scientific">Phlebia brevispora</name>
    <dbReference type="NCBI Taxonomy" id="194682"/>
    <lineage>
        <taxon>Eukaryota</taxon>
        <taxon>Fungi</taxon>
        <taxon>Dikarya</taxon>
        <taxon>Basidiomycota</taxon>
        <taxon>Agaricomycotina</taxon>
        <taxon>Agaricomycetes</taxon>
        <taxon>Polyporales</taxon>
        <taxon>Meruliaceae</taxon>
        <taxon>Phlebia</taxon>
    </lineage>
</organism>
<evidence type="ECO:0000313" key="1">
    <source>
        <dbReference type="EMBL" id="KAJ3537979.1"/>
    </source>
</evidence>
<protein>
    <submittedName>
        <fullName evidence="1">Uncharacterized protein</fullName>
    </submittedName>
</protein>